<evidence type="ECO:0000256" key="1">
    <source>
        <dbReference type="SAM" id="MobiDB-lite"/>
    </source>
</evidence>
<evidence type="ECO:0000313" key="4">
    <source>
        <dbReference type="EMBL" id="MFC5437762.1"/>
    </source>
</evidence>
<dbReference type="RefSeq" id="WP_377306356.1">
    <property type="nucleotide sequence ID" value="NZ_JBHSMK010000009.1"/>
</dbReference>
<feature type="signal peptide" evidence="2">
    <location>
        <begin position="1"/>
        <end position="23"/>
    </location>
</feature>
<dbReference type="EMBL" id="JBHSMK010000009">
    <property type="protein sequence ID" value="MFC5437762.1"/>
    <property type="molecule type" value="Genomic_DNA"/>
</dbReference>
<dbReference type="InterPro" id="IPR029045">
    <property type="entry name" value="ClpP/crotonase-like_dom_sf"/>
</dbReference>
<protein>
    <submittedName>
        <fullName evidence="4">S41 family peptidase</fullName>
        <ecNumber evidence="4">3.4.-.-</ecNumber>
    </submittedName>
</protein>
<dbReference type="GO" id="GO:0016787">
    <property type="term" value="F:hydrolase activity"/>
    <property type="evidence" value="ECO:0007669"/>
    <property type="project" value="UniProtKB-KW"/>
</dbReference>
<sequence length="365" mass="39379">MNKIRFLTLSLLLGLSSAGTLLAQDHQPNPTIDNTERKQVIEALTKQLQANYVFPDVATRLSAALAAKLAKGDYAAITTANAFAEALTHDLKELGKDGHFRVGFDPDFHAPASHDAVAAKAEIEQVRQDVTSSGFGIQRVERLPGNVGYLEIRRFGPTEIVSAAYASAMVLLSGTDALILDLRRNGGGEPTSVAFLLSHFFAEGDERHLNDLYFRHDNITHQYWTSPSVSVHYAKPVYVLTSARTFSGGEECAYDFQTQKRATLVGETTGGGANPGDPVELAHGFAAFIPNGRAINPVTHTNWEHVGVKPDIAVPAAKAQQTAYVAILKALLAKATDPEERGALQHDLTNAEKGDSDPPNYSPPQ</sequence>
<feature type="compositionally biased region" description="Basic and acidic residues" evidence="1">
    <location>
        <begin position="336"/>
        <end position="356"/>
    </location>
</feature>
<proteinExistence type="predicted"/>
<dbReference type="Pfam" id="PF11918">
    <property type="entry name" value="Peptidase_S41_N"/>
    <property type="match status" value="1"/>
</dbReference>
<feature type="chain" id="PRO_5047500733" evidence="2">
    <location>
        <begin position="24"/>
        <end position="365"/>
    </location>
</feature>
<keyword evidence="4" id="KW-0378">Hydrolase</keyword>
<keyword evidence="5" id="KW-1185">Reference proteome</keyword>
<comment type="caution">
    <text evidence="4">The sequence shown here is derived from an EMBL/GenBank/DDBJ whole genome shotgun (WGS) entry which is preliminary data.</text>
</comment>
<keyword evidence="2" id="KW-0732">Signal</keyword>
<dbReference type="InterPro" id="IPR005151">
    <property type="entry name" value="Tail-specific_protease"/>
</dbReference>
<feature type="region of interest" description="Disordered" evidence="1">
    <location>
        <begin position="336"/>
        <end position="365"/>
    </location>
</feature>
<organism evidence="4 5">
    <name type="scientific">Rhodanobacter umsongensis</name>
    <dbReference type="NCBI Taxonomy" id="633153"/>
    <lineage>
        <taxon>Bacteria</taxon>
        <taxon>Pseudomonadati</taxon>
        <taxon>Pseudomonadota</taxon>
        <taxon>Gammaproteobacteria</taxon>
        <taxon>Lysobacterales</taxon>
        <taxon>Rhodanobacteraceae</taxon>
        <taxon>Rhodanobacter</taxon>
    </lineage>
</organism>
<feature type="domain" description="Tail specific protease" evidence="3">
    <location>
        <begin position="119"/>
        <end position="315"/>
    </location>
</feature>
<gene>
    <name evidence="4" type="ORF">ACFPME_14460</name>
</gene>
<evidence type="ECO:0000313" key="5">
    <source>
        <dbReference type="Proteomes" id="UP001596013"/>
    </source>
</evidence>
<evidence type="ECO:0000259" key="3">
    <source>
        <dbReference type="SMART" id="SM00245"/>
    </source>
</evidence>
<dbReference type="SMART" id="SM00245">
    <property type="entry name" value="TSPc"/>
    <property type="match status" value="1"/>
</dbReference>
<dbReference type="Gene3D" id="3.30.750.44">
    <property type="match status" value="1"/>
</dbReference>
<dbReference type="PANTHER" id="PTHR11261:SF3">
    <property type="entry name" value="RETINOL-BINDING PROTEIN 3"/>
    <property type="match status" value="1"/>
</dbReference>
<dbReference type="CDD" id="cd07563">
    <property type="entry name" value="Peptidase_S41_IRBP"/>
    <property type="match status" value="1"/>
</dbReference>
<accession>A0ABW0JNU8</accession>
<dbReference type="SUPFAM" id="SSF52096">
    <property type="entry name" value="ClpP/crotonase"/>
    <property type="match status" value="1"/>
</dbReference>
<dbReference type="Gene3D" id="3.90.226.10">
    <property type="entry name" value="2-enoyl-CoA Hydratase, Chain A, domain 1"/>
    <property type="match status" value="1"/>
</dbReference>
<reference evidence="5" key="1">
    <citation type="journal article" date="2019" name="Int. J. Syst. Evol. Microbiol.">
        <title>The Global Catalogue of Microorganisms (GCM) 10K type strain sequencing project: providing services to taxonomists for standard genome sequencing and annotation.</title>
        <authorList>
            <consortium name="The Broad Institute Genomics Platform"/>
            <consortium name="The Broad Institute Genome Sequencing Center for Infectious Disease"/>
            <person name="Wu L."/>
            <person name="Ma J."/>
        </authorList>
    </citation>
    <scope>NUCLEOTIDE SEQUENCE [LARGE SCALE GENOMIC DNA]</scope>
    <source>
        <strain evidence="5">JCM 17130</strain>
    </source>
</reference>
<dbReference type="EC" id="3.4.-.-" evidence="4"/>
<dbReference type="Proteomes" id="UP001596013">
    <property type="component" value="Unassembled WGS sequence"/>
</dbReference>
<evidence type="ECO:0000256" key="2">
    <source>
        <dbReference type="SAM" id="SignalP"/>
    </source>
</evidence>
<name>A0ABW0JNU8_9GAMM</name>
<dbReference type="Pfam" id="PF03572">
    <property type="entry name" value="Peptidase_S41"/>
    <property type="match status" value="1"/>
</dbReference>
<dbReference type="PANTHER" id="PTHR11261">
    <property type="entry name" value="INTERPHOTORECEPTOR RETINOID-BINDING PROTEIN"/>
    <property type="match status" value="1"/>
</dbReference>